<dbReference type="FunFam" id="1.20.920.10:FF:000003">
    <property type="entry name" value="Bromodomain-containing protein 2"/>
    <property type="match status" value="1"/>
</dbReference>
<dbReference type="Pfam" id="PF00439">
    <property type="entry name" value="Bromodomain"/>
    <property type="match status" value="2"/>
</dbReference>
<feature type="compositionally biased region" description="Basic residues" evidence="4">
    <location>
        <begin position="328"/>
        <end position="339"/>
    </location>
</feature>
<dbReference type="InterPro" id="IPR050935">
    <property type="entry name" value="Bromo_chromatin_reader"/>
</dbReference>
<feature type="compositionally biased region" description="Basic and acidic residues" evidence="4">
    <location>
        <begin position="882"/>
        <end position="894"/>
    </location>
</feature>
<evidence type="ECO:0000313" key="8">
    <source>
        <dbReference type="Proteomes" id="UP001174909"/>
    </source>
</evidence>
<feature type="compositionally biased region" description="Polar residues" evidence="4">
    <location>
        <begin position="845"/>
        <end position="855"/>
    </location>
</feature>
<organism evidence="7 8">
    <name type="scientific">Geodia barretti</name>
    <name type="common">Barrett's horny sponge</name>
    <dbReference type="NCBI Taxonomy" id="519541"/>
    <lineage>
        <taxon>Eukaryota</taxon>
        <taxon>Metazoa</taxon>
        <taxon>Porifera</taxon>
        <taxon>Demospongiae</taxon>
        <taxon>Heteroscleromorpha</taxon>
        <taxon>Tetractinellida</taxon>
        <taxon>Astrophorina</taxon>
        <taxon>Geodiidae</taxon>
        <taxon>Geodia</taxon>
    </lineage>
</organism>
<feature type="region of interest" description="Disordered" evidence="4">
    <location>
        <begin position="792"/>
        <end position="1070"/>
    </location>
</feature>
<dbReference type="Pfam" id="PF17035">
    <property type="entry name" value="BET"/>
    <property type="match status" value="1"/>
</dbReference>
<dbReference type="GO" id="GO:0006355">
    <property type="term" value="P:regulation of DNA-templated transcription"/>
    <property type="evidence" value="ECO:0007669"/>
    <property type="project" value="TreeGrafter"/>
</dbReference>
<feature type="compositionally biased region" description="Polar residues" evidence="4">
    <location>
        <begin position="184"/>
        <end position="198"/>
    </location>
</feature>
<keyword evidence="1" id="KW-0677">Repeat</keyword>
<feature type="compositionally biased region" description="Low complexity" evidence="4">
    <location>
        <begin position="404"/>
        <end position="415"/>
    </location>
</feature>
<dbReference type="GO" id="GO:0005634">
    <property type="term" value="C:nucleus"/>
    <property type="evidence" value="ECO:0007669"/>
    <property type="project" value="TreeGrafter"/>
</dbReference>
<reference evidence="7" key="1">
    <citation type="submission" date="2023-03" db="EMBL/GenBank/DDBJ databases">
        <authorList>
            <person name="Steffen K."/>
            <person name="Cardenas P."/>
        </authorList>
    </citation>
    <scope>NUCLEOTIDE SEQUENCE</scope>
</reference>
<feature type="domain" description="Bromo" evidence="5">
    <location>
        <begin position="226"/>
        <end position="298"/>
    </location>
</feature>
<dbReference type="InterPro" id="IPR036427">
    <property type="entry name" value="Bromodomain-like_sf"/>
</dbReference>
<evidence type="ECO:0000313" key="7">
    <source>
        <dbReference type="EMBL" id="CAI8050145.1"/>
    </source>
</evidence>
<evidence type="ECO:0000256" key="4">
    <source>
        <dbReference type="SAM" id="MobiDB-lite"/>
    </source>
</evidence>
<dbReference type="PANTHER" id="PTHR22880">
    <property type="entry name" value="FALZ-RELATED BROMODOMAIN-CONTAINING PROTEINS"/>
    <property type="match status" value="1"/>
</dbReference>
<feature type="region of interest" description="Disordered" evidence="4">
    <location>
        <begin position="174"/>
        <end position="207"/>
    </location>
</feature>
<dbReference type="PROSITE" id="PS00633">
    <property type="entry name" value="BROMODOMAIN_1"/>
    <property type="match status" value="1"/>
</dbReference>
<sequence>MEAPIQSSSVDGQAFCGSRGFTSAVGAEGTSSVGGVAPPPSSLPVLAPPALGVRDITPSSPGLTVQSGTVTNVSSLLVETESITAVPSLATAPPPVPHTVEINPLELSSPLPSHSDTLLTPISSSALGGNVTGIGSVTATPTAYTTAVMTTATTTTSMTPVRLTGQLLGKRVRRQSSKYEDYDQQTLSAKSSPTSLTGVEQPAAKTERMTTTNQLQFLLKATRALWRHHYAWPFHKPVDPVALSLPDYFQIVKRPMDMGTVKKNLENCMYSCSKECIQDYRQMFNNCYLYNKPTDDVVMMCHEVEKALDRKLQDMPAQEVEVPIAVKGAKKGGSGKRRLSAVSQSSPASTPPHSTTLLPTSSPSLLPTPSPLLSAHTATSTTTSLPGTTPVVKARRGVKRQADSTTPSTVRPSPSCVIPPLPLVPQRRESTRTIKRPKLDLPGEADYPQANQSKKRPLSVQLRFCQQILKDMLSRKHQAYAWPYYKPVDAAALNLHDYHDIIKQPMDMSTIREKLEEREYDGPEEFAADVRLMFTNCYKYNPPEHDVVKMGRRLQEVFELRYAKMPEEPPAPPTKAVLMKAGKGGVSEGSDQSPSDASGESSSSEDSESESERASQLSYLQKQVMIVHQQLAALAGGKSSKKLADLPSVNMDEGDPLFNPSHPNVGGAVRKKKKSKKAKTETKKAVVPQPPPAKKPVSNKGGSSSRKNVLAAHSSDEEGDCRPMTYDEKRQLSLDINKIPGDKLGRVVHIIQMRETSLKDTSPDEIEIDFETLKPSTLRELEKYVNLVLRKQKRPSAKAKNKVTDAAKKKAELEKRLQDVSGKLSGGKLAKARGENGGKGMSVAAASQHQSRLSASSSSSEDSDDDESSSSGSGSSTSSDSETEKEPHNEDKSSAPKTKQPALLKRPSAADIIGRRSQQTRSSPPLSIAPPTKTENLNKSPPISPPLDVSSPLDPPTKHSLLSTASNSVFEQFKKQALEKNERDRLARQQEEQRKEQRRQAGLEAQRRREEQQSQPSPSHQSQSPPATPSPAGSVEDAESKQKQRERQREEQRRKREAMTAKIDMTHQSDIMIQFERDTFS</sequence>
<evidence type="ECO:0000259" key="5">
    <source>
        <dbReference type="PROSITE" id="PS50014"/>
    </source>
</evidence>
<dbReference type="InterPro" id="IPR027353">
    <property type="entry name" value="NET_dom"/>
</dbReference>
<dbReference type="InterPro" id="IPR018359">
    <property type="entry name" value="Bromodomain_CS"/>
</dbReference>
<dbReference type="CDD" id="cd05498">
    <property type="entry name" value="Bromo_Brdt_II_like"/>
    <property type="match status" value="1"/>
</dbReference>
<dbReference type="InterPro" id="IPR043509">
    <property type="entry name" value="Bromo_Brdt_II"/>
</dbReference>
<dbReference type="GO" id="GO:0000785">
    <property type="term" value="C:chromatin"/>
    <property type="evidence" value="ECO:0007669"/>
    <property type="project" value="TreeGrafter"/>
</dbReference>
<dbReference type="FunFam" id="1.20.920.10:FF:000002">
    <property type="entry name" value="Bromodomain-containing protein 4"/>
    <property type="match status" value="1"/>
</dbReference>
<feature type="compositionally biased region" description="Low complexity" evidence="4">
    <location>
        <begin position="345"/>
        <end position="390"/>
    </location>
</feature>
<keyword evidence="2 3" id="KW-0103">Bromodomain</keyword>
<feature type="compositionally biased region" description="Polar residues" evidence="4">
    <location>
        <begin position="916"/>
        <end position="925"/>
    </location>
</feature>
<dbReference type="PROSITE" id="PS51525">
    <property type="entry name" value="NET"/>
    <property type="match status" value="1"/>
</dbReference>
<dbReference type="GO" id="GO:0006338">
    <property type="term" value="P:chromatin remodeling"/>
    <property type="evidence" value="ECO:0007669"/>
    <property type="project" value="TreeGrafter"/>
</dbReference>
<dbReference type="Gene3D" id="1.20.920.10">
    <property type="entry name" value="Bromodomain-like"/>
    <property type="match status" value="2"/>
</dbReference>
<feature type="compositionally biased region" description="Low complexity" evidence="4">
    <location>
        <begin position="869"/>
        <end position="880"/>
    </location>
</feature>
<evidence type="ECO:0000259" key="6">
    <source>
        <dbReference type="PROSITE" id="PS51525"/>
    </source>
</evidence>
<name>A0AA35TKU7_GEOBA</name>
<evidence type="ECO:0000256" key="3">
    <source>
        <dbReference type="PROSITE-ProRule" id="PRU00035"/>
    </source>
</evidence>
<dbReference type="PANTHER" id="PTHR22880:SF225">
    <property type="entry name" value="BROMODOMAIN-CONTAINING PROTEIN BET-1-RELATED"/>
    <property type="match status" value="1"/>
</dbReference>
<proteinExistence type="predicted"/>
<feature type="compositionally biased region" description="Polar residues" evidence="4">
    <location>
        <begin position="960"/>
        <end position="970"/>
    </location>
</feature>
<dbReference type="PRINTS" id="PR00503">
    <property type="entry name" value="BROMODOMAIN"/>
</dbReference>
<gene>
    <name evidence="7" type="ORF">GBAR_LOCUS27579</name>
</gene>
<feature type="domain" description="NET" evidence="6">
    <location>
        <begin position="714"/>
        <end position="796"/>
    </location>
</feature>
<accession>A0AA35TKU7</accession>
<dbReference type="SUPFAM" id="SSF47370">
    <property type="entry name" value="Bromodomain"/>
    <property type="match status" value="2"/>
</dbReference>
<protein>
    <submittedName>
        <fullName evidence="7">Bromodomain-containing protein 2</fullName>
    </submittedName>
</protein>
<dbReference type="FunFam" id="1.20.1270.220:FF:000001">
    <property type="entry name" value="bromodomain-containing protein 2 isoform X1"/>
    <property type="match status" value="1"/>
</dbReference>
<feature type="compositionally biased region" description="Basic and acidic residues" evidence="4">
    <location>
        <begin position="802"/>
        <end position="818"/>
    </location>
</feature>
<feature type="compositionally biased region" description="Basic and acidic residues" evidence="4">
    <location>
        <begin position="972"/>
        <end position="1012"/>
    </location>
</feature>
<dbReference type="Gene3D" id="1.20.1270.220">
    <property type="match status" value="1"/>
</dbReference>
<feature type="region of interest" description="Disordered" evidence="4">
    <location>
        <begin position="324"/>
        <end position="422"/>
    </location>
</feature>
<feature type="region of interest" description="Disordered" evidence="4">
    <location>
        <begin position="653"/>
        <end position="723"/>
    </location>
</feature>
<dbReference type="EMBL" id="CASHTH010003836">
    <property type="protein sequence ID" value="CAI8050145.1"/>
    <property type="molecule type" value="Genomic_DNA"/>
</dbReference>
<feature type="domain" description="Bromo" evidence="5">
    <location>
        <begin position="476"/>
        <end position="548"/>
    </location>
</feature>
<dbReference type="Pfam" id="PF17105">
    <property type="entry name" value="BRD4_CDT"/>
    <property type="match status" value="1"/>
</dbReference>
<feature type="compositionally biased region" description="Low complexity" evidence="4">
    <location>
        <begin position="590"/>
        <end position="602"/>
    </location>
</feature>
<feature type="compositionally biased region" description="Low complexity" evidence="4">
    <location>
        <begin position="1013"/>
        <end position="1025"/>
    </location>
</feature>
<dbReference type="AlphaFoldDB" id="A0AA35TKU7"/>
<dbReference type="InterPro" id="IPR001487">
    <property type="entry name" value="Bromodomain"/>
</dbReference>
<feature type="region of interest" description="Disordered" evidence="4">
    <location>
        <begin position="565"/>
        <end position="616"/>
    </location>
</feature>
<dbReference type="Proteomes" id="UP001174909">
    <property type="component" value="Unassembled WGS sequence"/>
</dbReference>
<evidence type="ECO:0000256" key="1">
    <source>
        <dbReference type="ARBA" id="ARBA00022737"/>
    </source>
</evidence>
<feature type="compositionally biased region" description="Basic residues" evidence="4">
    <location>
        <begin position="792"/>
        <end position="801"/>
    </location>
</feature>
<keyword evidence="8" id="KW-1185">Reference proteome</keyword>
<dbReference type="InterPro" id="IPR031354">
    <property type="entry name" value="BRD4_CDT"/>
</dbReference>
<comment type="caution">
    <text evidence="7">The sequence shown here is derived from an EMBL/GenBank/DDBJ whole genome shotgun (WGS) entry which is preliminary data.</text>
</comment>
<dbReference type="SMART" id="SM00297">
    <property type="entry name" value="BROMO"/>
    <property type="match status" value="2"/>
</dbReference>
<dbReference type="PROSITE" id="PS50014">
    <property type="entry name" value="BROMODOMAIN_2"/>
    <property type="match status" value="2"/>
</dbReference>
<evidence type="ECO:0000256" key="2">
    <source>
        <dbReference type="ARBA" id="ARBA00023117"/>
    </source>
</evidence>
<dbReference type="InterPro" id="IPR038336">
    <property type="entry name" value="NET_sf"/>
</dbReference>
<feature type="compositionally biased region" description="Basic and acidic residues" evidence="4">
    <location>
        <begin position="1038"/>
        <end position="1067"/>
    </location>
</feature>